<evidence type="ECO:0000256" key="2">
    <source>
        <dbReference type="ARBA" id="ARBA00022622"/>
    </source>
</evidence>
<gene>
    <name evidence="6" type="ORF">Dsin_019755</name>
</gene>
<dbReference type="Pfam" id="PF07983">
    <property type="entry name" value="X8"/>
    <property type="match status" value="1"/>
</dbReference>
<evidence type="ECO:0000256" key="3">
    <source>
        <dbReference type="ARBA" id="ARBA00022729"/>
    </source>
</evidence>
<dbReference type="PANTHER" id="PTHR31044:SF52">
    <property type="entry name" value="OS01G0631500 PROTEIN"/>
    <property type="match status" value="1"/>
</dbReference>
<dbReference type="InterPro" id="IPR012946">
    <property type="entry name" value="X8"/>
</dbReference>
<sequence>MGGDQDSAPSSNKAWCVVVEGFGDEKVLQSNIDYACSHQVDCGPIQPSGSCFLPNTLTSHASFAMNSYWRLNGQTPQNCDFDGSGTITSDDPSYGDCHYL</sequence>
<dbReference type="Proteomes" id="UP001281410">
    <property type="component" value="Unassembled WGS sequence"/>
</dbReference>
<evidence type="ECO:0000256" key="4">
    <source>
        <dbReference type="ARBA" id="ARBA00023157"/>
    </source>
</evidence>
<reference evidence="6" key="1">
    <citation type="journal article" date="2023" name="Plant J.">
        <title>Genome sequences and population genomics provide insights into the demographic history, inbreeding, and mutation load of two 'living fossil' tree species of Dipteronia.</title>
        <authorList>
            <person name="Feng Y."/>
            <person name="Comes H.P."/>
            <person name="Chen J."/>
            <person name="Zhu S."/>
            <person name="Lu R."/>
            <person name="Zhang X."/>
            <person name="Li P."/>
            <person name="Qiu J."/>
            <person name="Olsen K.M."/>
            <person name="Qiu Y."/>
        </authorList>
    </citation>
    <scope>NUCLEOTIDE SEQUENCE</scope>
    <source>
        <strain evidence="6">NBL</strain>
    </source>
</reference>
<protein>
    <recommendedName>
        <fullName evidence="5">X8 domain-containing protein</fullName>
    </recommendedName>
</protein>
<keyword evidence="2" id="KW-0325">Glycoprotein</keyword>
<evidence type="ECO:0000313" key="7">
    <source>
        <dbReference type="Proteomes" id="UP001281410"/>
    </source>
</evidence>
<keyword evidence="3" id="KW-0732">Signal</keyword>
<name>A0AAE0E4B4_9ROSI</name>
<dbReference type="GO" id="GO:0009506">
    <property type="term" value="C:plasmodesma"/>
    <property type="evidence" value="ECO:0007669"/>
    <property type="project" value="UniProtKB-ARBA"/>
</dbReference>
<evidence type="ECO:0000256" key="1">
    <source>
        <dbReference type="ARBA" id="ARBA00004609"/>
    </source>
</evidence>
<proteinExistence type="predicted"/>
<dbReference type="InterPro" id="IPR044788">
    <property type="entry name" value="X8_dom_prot"/>
</dbReference>
<keyword evidence="2" id="KW-0472">Membrane</keyword>
<dbReference type="SMART" id="SM00768">
    <property type="entry name" value="X8"/>
    <property type="match status" value="1"/>
</dbReference>
<comment type="caution">
    <text evidence="6">The sequence shown here is derived from an EMBL/GenBank/DDBJ whole genome shotgun (WGS) entry which is preliminary data.</text>
</comment>
<dbReference type="PANTHER" id="PTHR31044">
    <property type="entry name" value="BETA-1,3 GLUCANASE"/>
    <property type="match status" value="1"/>
</dbReference>
<dbReference type="GO" id="GO:0098552">
    <property type="term" value="C:side of membrane"/>
    <property type="evidence" value="ECO:0007669"/>
    <property type="project" value="UniProtKB-KW"/>
</dbReference>
<accession>A0AAE0E4B4</accession>
<evidence type="ECO:0000313" key="6">
    <source>
        <dbReference type="EMBL" id="KAK3205709.1"/>
    </source>
</evidence>
<dbReference type="FunFam" id="1.20.58.1040:FF:000003">
    <property type="entry name" value="glucan endo-1,3-beta-glucosidase 7"/>
    <property type="match status" value="1"/>
</dbReference>
<keyword evidence="2" id="KW-0449">Lipoprotein</keyword>
<dbReference type="EMBL" id="JANJYJ010000006">
    <property type="protein sequence ID" value="KAK3205709.1"/>
    <property type="molecule type" value="Genomic_DNA"/>
</dbReference>
<keyword evidence="2" id="KW-0336">GPI-anchor</keyword>
<feature type="domain" description="X8" evidence="5">
    <location>
        <begin position="14"/>
        <end position="99"/>
    </location>
</feature>
<dbReference type="GO" id="GO:0005886">
    <property type="term" value="C:plasma membrane"/>
    <property type="evidence" value="ECO:0007669"/>
    <property type="project" value="UniProtKB-SubCell"/>
</dbReference>
<comment type="subcellular location">
    <subcellularLocation>
        <location evidence="1">Cell membrane</location>
        <topology evidence="1">Lipid-anchor</topology>
        <topology evidence="1">GPI-anchor</topology>
    </subcellularLocation>
</comment>
<keyword evidence="7" id="KW-1185">Reference proteome</keyword>
<dbReference type="Gene3D" id="1.20.58.1040">
    <property type="match status" value="1"/>
</dbReference>
<dbReference type="AlphaFoldDB" id="A0AAE0E4B4"/>
<keyword evidence="4" id="KW-1015">Disulfide bond</keyword>
<organism evidence="6 7">
    <name type="scientific">Dipteronia sinensis</name>
    <dbReference type="NCBI Taxonomy" id="43782"/>
    <lineage>
        <taxon>Eukaryota</taxon>
        <taxon>Viridiplantae</taxon>
        <taxon>Streptophyta</taxon>
        <taxon>Embryophyta</taxon>
        <taxon>Tracheophyta</taxon>
        <taxon>Spermatophyta</taxon>
        <taxon>Magnoliopsida</taxon>
        <taxon>eudicotyledons</taxon>
        <taxon>Gunneridae</taxon>
        <taxon>Pentapetalae</taxon>
        <taxon>rosids</taxon>
        <taxon>malvids</taxon>
        <taxon>Sapindales</taxon>
        <taxon>Sapindaceae</taxon>
        <taxon>Hippocastanoideae</taxon>
        <taxon>Acereae</taxon>
        <taxon>Dipteronia</taxon>
    </lineage>
</organism>
<evidence type="ECO:0000259" key="5">
    <source>
        <dbReference type="SMART" id="SM00768"/>
    </source>
</evidence>